<dbReference type="EMBL" id="CASHSV030000823">
    <property type="protein sequence ID" value="CAJ2679606.1"/>
    <property type="molecule type" value="Genomic_DNA"/>
</dbReference>
<evidence type="ECO:0000313" key="2">
    <source>
        <dbReference type="Proteomes" id="UP001177021"/>
    </source>
</evidence>
<proteinExistence type="predicted"/>
<comment type="caution">
    <text evidence="1">The sequence shown here is derived from an EMBL/GenBank/DDBJ whole genome shotgun (WGS) entry which is preliminary data.</text>
</comment>
<dbReference type="Proteomes" id="UP001177021">
    <property type="component" value="Unassembled WGS sequence"/>
</dbReference>
<organism evidence="1 2">
    <name type="scientific">Trifolium pratense</name>
    <name type="common">Red clover</name>
    <dbReference type="NCBI Taxonomy" id="57577"/>
    <lineage>
        <taxon>Eukaryota</taxon>
        <taxon>Viridiplantae</taxon>
        <taxon>Streptophyta</taxon>
        <taxon>Embryophyta</taxon>
        <taxon>Tracheophyta</taxon>
        <taxon>Spermatophyta</taxon>
        <taxon>Magnoliopsida</taxon>
        <taxon>eudicotyledons</taxon>
        <taxon>Gunneridae</taxon>
        <taxon>Pentapetalae</taxon>
        <taxon>rosids</taxon>
        <taxon>fabids</taxon>
        <taxon>Fabales</taxon>
        <taxon>Fabaceae</taxon>
        <taxon>Papilionoideae</taxon>
        <taxon>50 kb inversion clade</taxon>
        <taxon>NPAAA clade</taxon>
        <taxon>Hologalegina</taxon>
        <taxon>IRL clade</taxon>
        <taxon>Trifolieae</taxon>
        <taxon>Trifolium</taxon>
    </lineage>
</organism>
<accession>A0ACB0MFJ7</accession>
<gene>
    <name evidence="1" type="ORF">MILVUS5_LOCUS41669</name>
</gene>
<keyword evidence="2" id="KW-1185">Reference proteome</keyword>
<protein>
    <submittedName>
        <fullName evidence="1">Uncharacterized protein</fullName>
    </submittedName>
</protein>
<evidence type="ECO:0000313" key="1">
    <source>
        <dbReference type="EMBL" id="CAJ2679606.1"/>
    </source>
</evidence>
<sequence length="1055" mass="118045">MKPLTSLSTTATTTVVVIAITLTLATTISSSSSSSSWQFLTNHNFTSQIQLHPHILLLLTLPWSGESRSLMNDISLVISNKPQEFPNLKLMYMHVNNEKTVMDSIGVSVDGMITVVYFHHSVGYKYTGRFSARNVLNSFHRYVSVAPEEVPFKVLNNPRDFTAFVDSADVSMVLVDFCGWIDKSKKFNRTQNGIGSHLGMGFSGENDRILVSRGKTNQKVAEEGTCKAEHSINEGFCEVPLLTDFTSANDGRLGSFKDQNNRAMLSSLGVGDSGSWFAVRYLAGCSSCSHILKEEGDLNYVLQRNNYFVKELESNGHDQEATIPANKPSVLLFVDRSSDSSETRGKSMEALKALRVLAQHYHVNQMDTKNNDNYKKVSIRDYRGTKSKSDILRSNLLMKTQKIKLNKKISSITIINEGKQVSVDNVASDLRVSSLNELLGYIVQQKKDGKLSSLAKDLGFQLLSDDIDIGSANTQQQLHSEVQSNQISAETSQGHTGTVIADGYPYKSAIELGESPKLVVLSSRHDELKKSSIDTSEEIKAVQSEESITDHGLPSAKIISSETDSSTDGFSDGNKSGGEQDIFLGFNGSFFYSDGNYELLKKLTGACRVPSMVIVDPFWQQHYVYPEEKSFNFASLYGFLSEFLNGTLLPYQRSKHVLQGQREARRPPFVNLDFHEVDSIPRITAHTFSELVIGFNLLNKENTSNAWNKDVLVLFSNSWCAFCQRMELIVREVYRAVKGYVDTLKRGSGNVSNHEDFDYVTMKIPTIYLLDCTLNDCHLILKSIDQREVYPALVLFPAEKKEPLLYGGDMSVIDVMKFVADHGSNFHHIKDKVSWLSDRVVRSQNLHGTLQTDVKEESLHTRNNYHESPGQERIMDQVVKPNMINLPVSNGWGETLPHVVVGSVLIATEKLSGVQPFDASKILIVAADQVTGFQGVIINQHLEWSFLPKLDKDSEKLKEAPLSFGGPVVKSGMPLLSLTRTVSGNNLPEILPGTYFLDHIMTNRKIEELTSENQPVADYWFFFGYSNWEWNQLYHEIAEGAWNLSDDGVRHLQWP</sequence>
<reference evidence="1" key="1">
    <citation type="submission" date="2023-10" db="EMBL/GenBank/DDBJ databases">
        <authorList>
            <person name="Rodriguez Cubillos JULIANA M."/>
            <person name="De Vega J."/>
        </authorList>
    </citation>
    <scope>NUCLEOTIDE SEQUENCE</scope>
</reference>
<name>A0ACB0MFJ7_TRIPR</name>